<proteinExistence type="predicted"/>
<dbReference type="AlphaFoldDB" id="A0A243W8R5"/>
<dbReference type="RefSeq" id="WP_086596019.1">
    <property type="nucleotide sequence ID" value="NZ_MTSE01000014.1"/>
</dbReference>
<evidence type="ECO:0000256" key="1">
    <source>
        <dbReference type="SAM" id="MobiDB-lite"/>
    </source>
</evidence>
<comment type="caution">
    <text evidence="3">The sequence shown here is derived from an EMBL/GenBank/DDBJ whole genome shotgun (WGS) entry which is preliminary data.</text>
</comment>
<feature type="compositionally biased region" description="Basic and acidic residues" evidence="1">
    <location>
        <begin position="29"/>
        <end position="41"/>
    </location>
</feature>
<dbReference type="OrthoDB" id="885126at2"/>
<accession>A0A243W8R5</accession>
<organism evidence="3 4">
    <name type="scientific">Hymenobacter crusticola</name>
    <dbReference type="NCBI Taxonomy" id="1770526"/>
    <lineage>
        <taxon>Bacteria</taxon>
        <taxon>Pseudomonadati</taxon>
        <taxon>Bacteroidota</taxon>
        <taxon>Cytophagia</taxon>
        <taxon>Cytophagales</taxon>
        <taxon>Hymenobacteraceae</taxon>
        <taxon>Hymenobacter</taxon>
    </lineage>
</organism>
<keyword evidence="2" id="KW-0472">Membrane</keyword>
<gene>
    <name evidence="3" type="ORF">BXP70_20675</name>
</gene>
<sequence>MPEKLQTLLVIFIGLLALVVRWWKKAQETTQRERQERRITRPDSTGQPRPVAPGLPATSFGELLKQMQAQNQQGAAPRSPAPPVATTVETTPGGRPLPREKARSTRSLERTEVRPVSLEAPATARPLDAAPPVRQRAAALPRATAPRPEDYWSRQAAPTVPSRVDTRRHVTDLLRSPADIRAAFVLGEIFKRKYE</sequence>
<name>A0A243W8R5_9BACT</name>
<feature type="transmembrane region" description="Helical" evidence="2">
    <location>
        <begin position="6"/>
        <end position="23"/>
    </location>
</feature>
<evidence type="ECO:0000256" key="2">
    <source>
        <dbReference type="SAM" id="Phobius"/>
    </source>
</evidence>
<evidence type="ECO:0000313" key="3">
    <source>
        <dbReference type="EMBL" id="OUJ71773.1"/>
    </source>
</evidence>
<feature type="region of interest" description="Disordered" evidence="1">
    <location>
        <begin position="141"/>
        <end position="164"/>
    </location>
</feature>
<reference evidence="3 4" key="1">
    <citation type="submission" date="2017-01" db="EMBL/GenBank/DDBJ databases">
        <title>A new Hymenobacter.</title>
        <authorList>
            <person name="Liang Y."/>
            <person name="Feng F."/>
        </authorList>
    </citation>
    <scope>NUCLEOTIDE SEQUENCE [LARGE SCALE GENOMIC DNA]</scope>
    <source>
        <strain evidence="3">MIMBbqt21</strain>
    </source>
</reference>
<feature type="region of interest" description="Disordered" evidence="1">
    <location>
        <begin position="29"/>
        <end position="114"/>
    </location>
</feature>
<protein>
    <submittedName>
        <fullName evidence="3">Uncharacterized protein</fullName>
    </submittedName>
</protein>
<keyword evidence="2" id="KW-0812">Transmembrane</keyword>
<evidence type="ECO:0000313" key="4">
    <source>
        <dbReference type="Proteomes" id="UP000194873"/>
    </source>
</evidence>
<dbReference type="Proteomes" id="UP000194873">
    <property type="component" value="Unassembled WGS sequence"/>
</dbReference>
<feature type="compositionally biased region" description="Basic and acidic residues" evidence="1">
    <location>
        <begin position="97"/>
        <end position="113"/>
    </location>
</feature>
<dbReference type="EMBL" id="MTSE01000014">
    <property type="protein sequence ID" value="OUJ71773.1"/>
    <property type="molecule type" value="Genomic_DNA"/>
</dbReference>
<keyword evidence="2" id="KW-1133">Transmembrane helix</keyword>
<keyword evidence="4" id="KW-1185">Reference proteome</keyword>